<evidence type="ECO:0000256" key="11">
    <source>
        <dbReference type="ARBA" id="ARBA00049376"/>
    </source>
</evidence>
<dbReference type="PROSITE" id="PS00061">
    <property type="entry name" value="ADH_SHORT"/>
    <property type="match status" value="1"/>
</dbReference>
<dbReference type="InterPro" id="IPR036291">
    <property type="entry name" value="NAD(P)-bd_dom_sf"/>
</dbReference>
<evidence type="ECO:0000256" key="6">
    <source>
        <dbReference type="ARBA" id="ARBA00038212"/>
    </source>
</evidence>
<dbReference type="Proteomes" id="UP000287198">
    <property type="component" value="Unassembled WGS sequence"/>
</dbReference>
<dbReference type="PRINTS" id="PR00081">
    <property type="entry name" value="GDHRDH"/>
</dbReference>
<gene>
    <name evidence="12" type="ORF">CWI69_04875</name>
</gene>
<dbReference type="GO" id="GO:0006730">
    <property type="term" value="P:one-carbon metabolic process"/>
    <property type="evidence" value="ECO:0007669"/>
    <property type="project" value="UniProtKB-KW"/>
</dbReference>
<dbReference type="RefSeq" id="WP_126762394.1">
    <property type="nucleotide sequence ID" value="NZ_JBHLTZ010000004.1"/>
</dbReference>
<dbReference type="PANTHER" id="PTHR43639">
    <property type="entry name" value="OXIDOREDUCTASE, SHORT-CHAIN DEHYDROGENASE/REDUCTASE FAMILY (AFU_ORTHOLOGUE AFUA_5G02870)"/>
    <property type="match status" value="1"/>
</dbReference>
<evidence type="ECO:0000256" key="7">
    <source>
        <dbReference type="ARBA" id="ARBA00039145"/>
    </source>
</evidence>
<comment type="catalytic activity">
    <reaction evidence="11">
        <text>7,8-dihydromonapterin + NADPH + H(+) = 5,6,7,8-tetrahydromonapterin + NADP(+)</text>
        <dbReference type="Rhea" id="RHEA:34847"/>
        <dbReference type="ChEBI" id="CHEBI:15378"/>
        <dbReference type="ChEBI" id="CHEBI:57783"/>
        <dbReference type="ChEBI" id="CHEBI:58349"/>
        <dbReference type="ChEBI" id="CHEBI:71175"/>
        <dbReference type="ChEBI" id="CHEBI:71177"/>
        <dbReference type="EC" id="1.5.1.50"/>
    </reaction>
</comment>
<evidence type="ECO:0000256" key="4">
    <source>
        <dbReference type="ARBA" id="ARBA00023002"/>
    </source>
</evidence>
<dbReference type="PANTHER" id="PTHR43639:SF6">
    <property type="entry name" value="DIHYDROMONAPTERIN REDUCTASE"/>
    <property type="match status" value="1"/>
</dbReference>
<dbReference type="OrthoDB" id="9793499at2"/>
<evidence type="ECO:0000256" key="1">
    <source>
        <dbReference type="ARBA" id="ARBA00012856"/>
    </source>
</evidence>
<comment type="function">
    <text evidence="5">Catalyzes the reduction of dihydromonapterin to tetrahydromonapterin. Also has lower activity with dihydrofolate.</text>
</comment>
<dbReference type="AlphaFoldDB" id="A0A432Y1B7"/>
<evidence type="ECO:0000256" key="10">
    <source>
        <dbReference type="ARBA" id="ARBA00048873"/>
    </source>
</evidence>
<evidence type="ECO:0000313" key="13">
    <source>
        <dbReference type="Proteomes" id="UP000287198"/>
    </source>
</evidence>
<reference evidence="13" key="1">
    <citation type="journal article" date="2018" name="Front. Microbiol.">
        <title>Genome-Based Analysis Reveals the Taxonomy and Diversity of the Family Idiomarinaceae.</title>
        <authorList>
            <person name="Liu Y."/>
            <person name="Lai Q."/>
            <person name="Shao Z."/>
        </authorList>
    </citation>
    <scope>NUCLEOTIDE SEQUENCE [LARGE SCALE GENOMIC DNA]</scope>
    <source>
        <strain evidence="13">BH195</strain>
    </source>
</reference>
<comment type="catalytic activity">
    <reaction evidence="10">
        <text>(6S)-5,6,7,8-tetrahydrofolate + NADP(+) = 7,8-dihydrofolate + NADPH + H(+)</text>
        <dbReference type="Rhea" id="RHEA:15009"/>
        <dbReference type="ChEBI" id="CHEBI:15378"/>
        <dbReference type="ChEBI" id="CHEBI:57451"/>
        <dbReference type="ChEBI" id="CHEBI:57453"/>
        <dbReference type="ChEBI" id="CHEBI:57783"/>
        <dbReference type="ChEBI" id="CHEBI:58349"/>
        <dbReference type="EC" id="1.5.1.3"/>
    </reaction>
</comment>
<dbReference type="SUPFAM" id="SSF51735">
    <property type="entry name" value="NAD(P)-binding Rossmann-fold domains"/>
    <property type="match status" value="1"/>
</dbReference>
<comment type="similarity">
    <text evidence="6">Belongs to the short-chain dehydrogenases/reductases (SDR) family. FolM subfamily.</text>
</comment>
<dbReference type="GO" id="GO:0004146">
    <property type="term" value="F:dihydrofolate reductase activity"/>
    <property type="evidence" value="ECO:0007669"/>
    <property type="project" value="UniProtKB-EC"/>
</dbReference>
<evidence type="ECO:0000256" key="8">
    <source>
        <dbReference type="ARBA" id="ARBA00039631"/>
    </source>
</evidence>
<accession>A0A432Y1B7</accession>
<dbReference type="EC" id="1.5.1.50" evidence="7"/>
<comment type="caution">
    <text evidence="12">The sequence shown here is derived from an EMBL/GenBank/DDBJ whole genome shotgun (WGS) entry which is preliminary data.</text>
</comment>
<evidence type="ECO:0000256" key="3">
    <source>
        <dbReference type="ARBA" id="ARBA00022857"/>
    </source>
</evidence>
<evidence type="ECO:0000256" key="2">
    <source>
        <dbReference type="ARBA" id="ARBA00022563"/>
    </source>
</evidence>
<keyword evidence="2" id="KW-0554">One-carbon metabolism</keyword>
<evidence type="ECO:0000256" key="5">
    <source>
        <dbReference type="ARBA" id="ARBA00037508"/>
    </source>
</evidence>
<dbReference type="Gene3D" id="3.40.50.720">
    <property type="entry name" value="NAD(P)-binding Rossmann-like Domain"/>
    <property type="match status" value="1"/>
</dbReference>
<dbReference type="EMBL" id="PIPW01000001">
    <property type="protein sequence ID" value="RUO54743.1"/>
    <property type="molecule type" value="Genomic_DNA"/>
</dbReference>
<name>A0A432Y1B7_9GAMM</name>
<dbReference type="PRINTS" id="PR00080">
    <property type="entry name" value="SDRFAMILY"/>
</dbReference>
<keyword evidence="13" id="KW-1185">Reference proteome</keyword>
<dbReference type="Pfam" id="PF00106">
    <property type="entry name" value="adh_short"/>
    <property type="match status" value="1"/>
</dbReference>
<proteinExistence type="inferred from homology"/>
<organism evidence="12 13">
    <name type="scientific">Pseudidiomarina halophila</name>
    <dbReference type="NCBI Taxonomy" id="1449799"/>
    <lineage>
        <taxon>Bacteria</taxon>
        <taxon>Pseudomonadati</taxon>
        <taxon>Pseudomonadota</taxon>
        <taxon>Gammaproteobacteria</taxon>
        <taxon>Alteromonadales</taxon>
        <taxon>Idiomarinaceae</taxon>
        <taxon>Pseudidiomarina</taxon>
    </lineage>
</organism>
<sequence>MTSDATTEHQPVALITGTGRRFGFELAKALLAEGYLVLAHYNSSRDGVAELEESGALGFQADLTDQQAIEKLISEVRQSTQRLDLLVNNASCFFDNERVNADPQALAAVFQVHVQAPYQLINGLSELLAANGNGAVINITDIYTDSPSTDYIAYCAAKAGLANLTQSFAKQLAPQVRVNGIQPGPILFLPEHDSEHRDKVLAETPLQVEGGLEPMIQAVRFLRDNPFVTGEFIKVDGGRALRI</sequence>
<dbReference type="EC" id="1.5.1.3" evidence="1"/>
<protein>
    <recommendedName>
        <fullName evidence="8">Dihydromonapterin reductase</fullName>
        <ecNumber evidence="1">1.5.1.3</ecNumber>
        <ecNumber evidence="7">1.5.1.50</ecNumber>
    </recommendedName>
    <alternativeName>
        <fullName evidence="9">Dihydrofolate reductase</fullName>
    </alternativeName>
</protein>
<dbReference type="InterPro" id="IPR002347">
    <property type="entry name" value="SDR_fam"/>
</dbReference>
<evidence type="ECO:0000256" key="9">
    <source>
        <dbReference type="ARBA" id="ARBA00042299"/>
    </source>
</evidence>
<keyword evidence="4" id="KW-0560">Oxidoreductase</keyword>
<dbReference type="InterPro" id="IPR020904">
    <property type="entry name" value="Sc_DH/Rdtase_CS"/>
</dbReference>
<keyword evidence="3" id="KW-0521">NADP</keyword>
<evidence type="ECO:0000313" key="12">
    <source>
        <dbReference type="EMBL" id="RUO54743.1"/>
    </source>
</evidence>